<dbReference type="Proteomes" id="UP001377567">
    <property type="component" value="Unassembled WGS sequence"/>
</dbReference>
<dbReference type="AlphaFoldDB" id="A0AAV5S1D5"/>
<name>A0AAV5S1D5_MAUHU</name>
<gene>
    <name evidence="2" type="ORF">DAKH74_037480</name>
</gene>
<accession>A0AAV5S1D5</accession>
<reference evidence="2 3" key="1">
    <citation type="journal article" date="2023" name="Elife">
        <title>Identification of key yeast species and microbe-microbe interactions impacting larval growth of Drosophila in the wild.</title>
        <authorList>
            <person name="Mure A."/>
            <person name="Sugiura Y."/>
            <person name="Maeda R."/>
            <person name="Honda K."/>
            <person name="Sakurai N."/>
            <person name="Takahashi Y."/>
            <person name="Watada M."/>
            <person name="Katoh T."/>
            <person name="Gotoh A."/>
            <person name="Gotoh Y."/>
            <person name="Taniguchi I."/>
            <person name="Nakamura K."/>
            <person name="Hayashi T."/>
            <person name="Katayama T."/>
            <person name="Uemura T."/>
            <person name="Hattori Y."/>
        </authorList>
    </citation>
    <scope>NUCLEOTIDE SEQUENCE [LARGE SCALE GENOMIC DNA]</scope>
    <source>
        <strain evidence="2 3">KH-74</strain>
    </source>
</reference>
<keyword evidence="3" id="KW-1185">Reference proteome</keyword>
<protein>
    <submittedName>
        <fullName evidence="2">Uncharacterized protein</fullName>
    </submittedName>
</protein>
<keyword evidence="1" id="KW-0732">Signal</keyword>
<evidence type="ECO:0000256" key="1">
    <source>
        <dbReference type="SAM" id="SignalP"/>
    </source>
</evidence>
<evidence type="ECO:0000313" key="3">
    <source>
        <dbReference type="Proteomes" id="UP001377567"/>
    </source>
</evidence>
<feature type="chain" id="PRO_5043741885" evidence="1">
    <location>
        <begin position="20"/>
        <end position="141"/>
    </location>
</feature>
<sequence length="141" mass="15224">MNKVTTILILIVAAVTASAAVLEPTGNLISYNGNVTLFAQCCILLGLSNDTAVYRNGAGGLVLVIDYSLYNMTSLDRNITRCFLSVSGLLNFEQLSTNLLQADDTYYCDVEALALGTVDVSWVRYQGSTQNRMTLSGPRLS</sequence>
<feature type="signal peptide" evidence="1">
    <location>
        <begin position="1"/>
        <end position="19"/>
    </location>
</feature>
<dbReference type="EMBL" id="BTGD01000011">
    <property type="protein sequence ID" value="GMM57132.1"/>
    <property type="molecule type" value="Genomic_DNA"/>
</dbReference>
<proteinExistence type="predicted"/>
<organism evidence="2 3">
    <name type="scientific">Maudiozyma humilis</name>
    <name type="common">Sour dough yeast</name>
    <name type="synonym">Kazachstania humilis</name>
    <dbReference type="NCBI Taxonomy" id="51915"/>
    <lineage>
        <taxon>Eukaryota</taxon>
        <taxon>Fungi</taxon>
        <taxon>Dikarya</taxon>
        <taxon>Ascomycota</taxon>
        <taxon>Saccharomycotina</taxon>
        <taxon>Saccharomycetes</taxon>
        <taxon>Saccharomycetales</taxon>
        <taxon>Saccharomycetaceae</taxon>
        <taxon>Maudiozyma</taxon>
    </lineage>
</organism>
<comment type="caution">
    <text evidence="2">The sequence shown here is derived from an EMBL/GenBank/DDBJ whole genome shotgun (WGS) entry which is preliminary data.</text>
</comment>
<evidence type="ECO:0000313" key="2">
    <source>
        <dbReference type="EMBL" id="GMM57132.1"/>
    </source>
</evidence>